<dbReference type="EMBL" id="UOET01000431">
    <property type="protein sequence ID" value="VAW29812.1"/>
    <property type="molecule type" value="Genomic_DNA"/>
</dbReference>
<keyword evidence="4" id="KW-1133">Transmembrane helix</keyword>
<evidence type="ECO:0000256" key="6">
    <source>
        <dbReference type="SAM" id="Coils"/>
    </source>
</evidence>
<organism evidence="7">
    <name type="scientific">hydrothermal vent metagenome</name>
    <dbReference type="NCBI Taxonomy" id="652676"/>
    <lineage>
        <taxon>unclassified sequences</taxon>
        <taxon>metagenomes</taxon>
        <taxon>ecological metagenomes</taxon>
    </lineage>
</organism>
<evidence type="ECO:0000256" key="2">
    <source>
        <dbReference type="ARBA" id="ARBA00022448"/>
    </source>
</evidence>
<dbReference type="Pfam" id="PF01384">
    <property type="entry name" value="PHO4"/>
    <property type="match status" value="2"/>
</dbReference>
<dbReference type="InterPro" id="IPR001204">
    <property type="entry name" value="Phos_transporter"/>
</dbReference>
<protein>
    <submittedName>
        <fullName evidence="7">Probable low-affinity inorganic phosphate transporter</fullName>
    </submittedName>
</protein>
<comment type="subcellular location">
    <subcellularLocation>
        <location evidence="1">Membrane</location>
        <topology evidence="1">Multi-pass membrane protein</topology>
    </subcellularLocation>
</comment>
<dbReference type="GO" id="GO:0005315">
    <property type="term" value="F:phosphate transmembrane transporter activity"/>
    <property type="evidence" value="ECO:0007669"/>
    <property type="project" value="InterPro"/>
</dbReference>
<name>A0A3B0UTZ9_9ZZZZ</name>
<evidence type="ECO:0000256" key="5">
    <source>
        <dbReference type="ARBA" id="ARBA00023136"/>
    </source>
</evidence>
<dbReference type="GO" id="GO:0035435">
    <property type="term" value="P:phosphate ion transmembrane transport"/>
    <property type="evidence" value="ECO:0007669"/>
    <property type="project" value="TreeGrafter"/>
</dbReference>
<feature type="coiled-coil region" evidence="6">
    <location>
        <begin position="570"/>
        <end position="597"/>
    </location>
</feature>
<keyword evidence="5" id="KW-0472">Membrane</keyword>
<evidence type="ECO:0000313" key="7">
    <source>
        <dbReference type="EMBL" id="VAW29812.1"/>
    </source>
</evidence>
<dbReference type="GO" id="GO:0016020">
    <property type="term" value="C:membrane"/>
    <property type="evidence" value="ECO:0007669"/>
    <property type="project" value="UniProtKB-SubCell"/>
</dbReference>
<dbReference type="AlphaFoldDB" id="A0A3B0UTZ9"/>
<keyword evidence="6" id="KW-0175">Coiled coil</keyword>
<reference evidence="7" key="1">
    <citation type="submission" date="2018-06" db="EMBL/GenBank/DDBJ databases">
        <authorList>
            <person name="Zhirakovskaya E."/>
        </authorList>
    </citation>
    <scope>NUCLEOTIDE SEQUENCE</scope>
</reference>
<evidence type="ECO:0000256" key="1">
    <source>
        <dbReference type="ARBA" id="ARBA00004141"/>
    </source>
</evidence>
<evidence type="ECO:0000256" key="3">
    <source>
        <dbReference type="ARBA" id="ARBA00022692"/>
    </source>
</evidence>
<accession>A0A3B0UTZ9</accession>
<dbReference type="PANTHER" id="PTHR11101:SF16">
    <property type="entry name" value="PHOSPHATE TRANSPORTER"/>
    <property type="match status" value="1"/>
</dbReference>
<keyword evidence="3" id="KW-0812">Transmembrane</keyword>
<gene>
    <name evidence="7" type="ORF">MNBD_BACTEROID07-432</name>
</gene>
<evidence type="ECO:0000256" key="4">
    <source>
        <dbReference type="ARBA" id="ARBA00022989"/>
    </source>
</evidence>
<proteinExistence type="predicted"/>
<keyword evidence="2" id="KW-0813">Transport</keyword>
<dbReference type="PANTHER" id="PTHR11101">
    <property type="entry name" value="PHOSPHATE TRANSPORTER"/>
    <property type="match status" value="1"/>
</dbReference>
<feature type="non-terminal residue" evidence="7">
    <location>
        <position position="741"/>
    </location>
</feature>
<sequence length="741" mass="82342">METLYIGLIILLFTLAGFDLVVGVSNDAVNFLNSAVGSKVASFKLIVAIAALGILFGVLFSSGMMEVARKGIFHPEMFYFSEIIVIFVAVMVSDIILLDVFNTFGMPTSTTVSIVFDLLGAAVGMSVYKLSASPETMLSFKKYLVSNHLITDIQQKINLGSFINSEKALAIISGILVSVAVAFVVGAIVQYIARIIFTFNYKTRIKWFGALWGGVAFSAITYFILIKGASHASFISSGAKVWIASHSGLIMLYSFLGWSILLQLLFWLFRLNILKAIVLGGTFALAMAFAGNDLVNFIGVPIAGYDAFLIFLKHPGIDPGTLGMIGLTGKVPTPVSFLLIAGVIMVFTLYLSKKAKTVIKTSVDLSRQKAGDERFKPYVVSKLLVRSSINMSKGVRKVIPNFIVTAIEKQFEPYHEEIREDMATADIPAFDLIRASVNLVVSSILIAFATSLRLPLSTTYVTFMVAMGASLTDRAWDRESAVYRISGVFSVVGGWFLTALTAFTIAFILVTIFAYLGTVSIAIVVGLTFYVMYRTAASHKNQVKKSEEVGEEVFGVTKENVSERFLSLVAGNLKRVIREYRHTIEGLEEENIKKLRKTKKAIDEMAVRTKYIKDHINIVIERLDEMTIDSGSFLVQAMDYMREMVHSISFFSTHALEHVDNNHKPLKPEQVEELRHLSMHMEEVLKITLSSILKADYSTHEKLLDEQAKGLKHIEIFRKNQIQRIKRREVGTRNSILFLNL</sequence>